<dbReference type="InterPro" id="IPR038752">
    <property type="entry name" value="IQCH"/>
</dbReference>
<dbReference type="InterPro" id="IPR056855">
    <property type="entry name" value="ATP-grasp_IQCH"/>
</dbReference>
<keyword evidence="4" id="KW-1185">Reference proteome</keyword>
<dbReference type="InterPro" id="IPR027417">
    <property type="entry name" value="P-loop_NTPase"/>
</dbReference>
<comment type="caution">
    <text evidence="3">The sequence shown here is derived from an EMBL/GenBank/DDBJ whole genome shotgun (WGS) entry which is preliminary data.</text>
</comment>
<dbReference type="RefSeq" id="XP_067691149.1">
    <property type="nucleotide sequence ID" value="XM_067835778.1"/>
</dbReference>
<name>A0A836GFB0_LEIEN</name>
<sequence>MEAPHTFSSHASPSSVRLPGLLKRVAPPRVAAARTAPGRRRSRGLLELLESGAVGPEVDLEPLLTMDGPMRSQRVHLHKPTEKRQHRPQVMTENSGFNAVRDYRLDIEEISKIPPSMNLKELKGWEVAQAQTRSAQRSTVNAAAALTVNAPLTSAPGLTASLAAAVADPLRGAAPAREDARTYSELLDWYSMHEFIIRKGKALRTTPEFASFKRHYASCWGEVESLIEMLEEMLRSYGVELVYVDGKRLAQLASYQAPDLVSATEMLECINNAEEVIPLLMDASRPYRCGPKRHQVAATKIQATWRMYRQRIAYIHLLIGTRAAIAIQRQWVMYLSHRMTRRTIRSLHETRLTQWQETMKEFKAAWSRIEESHRTIVHLPSLSYPTYQAKKMPFYEARQLGQLTRLSMLADPRVQLVFVVPVRPEAEIQEYYVSLLAENGVPNVAGRLTFVVPENTQRLPPGMSLTRLVLLSPRLLKLLSALCSGKPAYIVPGVVGVEELTLATQLNVPLLSSEPRLVQAYGSKSGCRRLLEAADVLTPPGVAQLRSRVDLLHALTSLILGRRNVQRWLIKLENEFGSQGHAYLDVNRLKSLQAGDSVPSSVEGTSPAALSAAVLHELKVHGAKRMRLLHPSSYPNWEAYLDMFDSVGGCVEAVLQGPSAPVTANLFVAPSGAVRIESVVEPLLAPALTAMGSLFPYRSSIPYAAVRGASLSLGQAAYRKRIMGYLSVDFVVTSEVDVESDSSSSPQPRLWGVDVDFGLTIQASVHALASVFSGSTWDEKVGSCVNRRTGKPMMYVYSGVLYNPYISSIRHSSFFSLCRSRKLTYDCTRQSGIVFHFLNALLCNCLGVLSVGSEEERVVLQIAEFQALLNMEFPAEGQHSADSNCVYFSSLVRQLSQLVT</sequence>
<dbReference type="EMBL" id="JAFHKP010000029">
    <property type="protein sequence ID" value="KAG5473956.1"/>
    <property type="molecule type" value="Genomic_DNA"/>
</dbReference>
<feature type="compositionally biased region" description="Polar residues" evidence="1">
    <location>
        <begin position="1"/>
        <end position="15"/>
    </location>
</feature>
<dbReference type="OrthoDB" id="2117703at2759"/>
<evidence type="ECO:0000256" key="1">
    <source>
        <dbReference type="SAM" id="MobiDB-lite"/>
    </source>
</evidence>
<reference evidence="3 4" key="1">
    <citation type="submission" date="2021-02" db="EMBL/GenBank/DDBJ databases">
        <title>Leishmania (Mundinia) enrietti genome sequencing and assembly.</title>
        <authorList>
            <person name="Almutairi H."/>
            <person name="Gatherer D."/>
        </authorList>
    </citation>
    <scope>NUCLEOTIDE SEQUENCE [LARGE SCALE GENOMIC DNA]</scope>
    <source>
        <strain evidence="3">CUR178</strain>
    </source>
</reference>
<organism evidence="3 4">
    <name type="scientific">Leishmania enriettii</name>
    <dbReference type="NCBI Taxonomy" id="5663"/>
    <lineage>
        <taxon>Eukaryota</taxon>
        <taxon>Discoba</taxon>
        <taxon>Euglenozoa</taxon>
        <taxon>Kinetoplastea</taxon>
        <taxon>Metakinetoplastina</taxon>
        <taxon>Trypanosomatida</taxon>
        <taxon>Trypanosomatidae</taxon>
        <taxon>Leishmaniinae</taxon>
        <taxon>Leishmania</taxon>
    </lineage>
</organism>
<dbReference type="PANTHER" id="PTHR14465:SF0">
    <property type="entry name" value="IQ DOMAIN-CONTAINING PROTEIN H"/>
    <property type="match status" value="1"/>
</dbReference>
<dbReference type="PROSITE" id="PS50096">
    <property type="entry name" value="IQ"/>
    <property type="match status" value="1"/>
</dbReference>
<feature type="region of interest" description="Disordered" evidence="1">
    <location>
        <begin position="1"/>
        <end position="20"/>
    </location>
</feature>
<dbReference type="SUPFAM" id="SSF52540">
    <property type="entry name" value="P-loop containing nucleoside triphosphate hydrolases"/>
    <property type="match status" value="1"/>
</dbReference>
<evidence type="ECO:0000313" key="4">
    <source>
        <dbReference type="Proteomes" id="UP000674179"/>
    </source>
</evidence>
<dbReference type="Proteomes" id="UP000674179">
    <property type="component" value="Chromosome 29"/>
</dbReference>
<dbReference type="GeneID" id="94171288"/>
<dbReference type="PANTHER" id="PTHR14465">
    <property type="entry name" value="IQ DOMAIN-CONTAINING PROTEIN H"/>
    <property type="match status" value="1"/>
</dbReference>
<proteinExistence type="predicted"/>
<accession>A0A836GFB0</accession>
<dbReference type="AlphaFoldDB" id="A0A836GFB0"/>
<evidence type="ECO:0000259" key="2">
    <source>
        <dbReference type="Pfam" id="PF24923"/>
    </source>
</evidence>
<dbReference type="KEGG" id="lenr:94171288"/>
<dbReference type="Pfam" id="PF24923">
    <property type="entry name" value="ATP-grasp_IQCH"/>
    <property type="match status" value="1"/>
</dbReference>
<protein>
    <recommendedName>
        <fullName evidence="2">IQCH-like ATP-grasp domain-containing protein</fullName>
    </recommendedName>
</protein>
<evidence type="ECO:0000313" key="3">
    <source>
        <dbReference type="EMBL" id="KAG5473956.1"/>
    </source>
</evidence>
<feature type="domain" description="IQCH-like ATP-grasp" evidence="2">
    <location>
        <begin position="515"/>
        <end position="778"/>
    </location>
</feature>
<gene>
    <name evidence="3" type="ORF">CUR178_04066</name>
</gene>